<evidence type="ECO:0000256" key="1">
    <source>
        <dbReference type="SAM" id="MobiDB-lite"/>
    </source>
</evidence>
<organism evidence="3 5">
    <name type="scientific">Mycobacterium intracellulare subsp. chimaera</name>
    <dbReference type="NCBI Taxonomy" id="222805"/>
    <lineage>
        <taxon>Bacteria</taxon>
        <taxon>Bacillati</taxon>
        <taxon>Actinomycetota</taxon>
        <taxon>Actinomycetes</taxon>
        <taxon>Mycobacteriales</taxon>
        <taxon>Mycobacteriaceae</taxon>
        <taxon>Mycobacterium</taxon>
        <taxon>Mycobacterium avium complex (MAC)</taxon>
    </lineage>
</organism>
<evidence type="ECO:0000313" key="4">
    <source>
        <dbReference type="EMBL" id="MDM3929475.1"/>
    </source>
</evidence>
<reference evidence="6" key="2">
    <citation type="submission" date="2023-06" db="EMBL/GenBank/DDBJ databases">
        <title>Itaconate inhibition of nontuberculous mycobacteria.</title>
        <authorList>
            <person name="Spilker T."/>
        </authorList>
    </citation>
    <scope>NUCLEOTIDE SEQUENCE [LARGE SCALE GENOMIC DNA]</scope>
    <source>
        <strain evidence="6">FLAC1071</strain>
    </source>
</reference>
<protein>
    <recommendedName>
        <fullName evidence="7">Mce-associated membrane protein</fullName>
    </recommendedName>
</protein>
<evidence type="ECO:0000313" key="5">
    <source>
        <dbReference type="Proteomes" id="UP000198286"/>
    </source>
</evidence>
<feature type="compositionally biased region" description="Basic and acidic residues" evidence="1">
    <location>
        <begin position="42"/>
        <end position="57"/>
    </location>
</feature>
<reference evidence="4 6" key="3">
    <citation type="submission" date="2023-06" db="EMBL/GenBank/DDBJ databases">
        <title>Itaconate inhibition of nontuberculous mycobacteria.</title>
        <authorList>
            <person name="Breen P."/>
            <person name="Zimbric M."/>
            <person name="Caverly L."/>
        </authorList>
    </citation>
    <scope>NUCLEOTIDE SEQUENCE [LARGE SCALE GENOMIC DNA]</scope>
    <source>
        <strain evidence="4 6">FLAC1071</strain>
    </source>
</reference>
<evidence type="ECO:0008006" key="7">
    <source>
        <dbReference type="Google" id="ProtNLM"/>
    </source>
</evidence>
<dbReference type="AlphaFoldDB" id="A0A7U5MPW6"/>
<evidence type="ECO:0000256" key="2">
    <source>
        <dbReference type="SAM" id="Phobius"/>
    </source>
</evidence>
<accession>A0A7U5MPW6</accession>
<dbReference type="Proteomes" id="UP001529272">
    <property type="component" value="Unassembled WGS sequence"/>
</dbReference>
<feature type="region of interest" description="Disordered" evidence="1">
    <location>
        <begin position="1"/>
        <end position="61"/>
    </location>
</feature>
<keyword evidence="2" id="KW-0472">Membrane</keyword>
<keyword evidence="6" id="KW-1185">Reference proteome</keyword>
<feature type="transmembrane region" description="Helical" evidence="2">
    <location>
        <begin position="71"/>
        <end position="92"/>
    </location>
</feature>
<sequence length="234" mass="25057">MDTTTTNNRKPIVSQLDTTPVDEAGDGSKPEDDEVVAPTAEKAGDASDSTPERDAKSARTTRSVSLSVRSLVVGAVMALLVAAIATVSWLYLCARSQLNAQAAQSANDSRAEKMALDYAVSAATMDYKDLQTWKVRLVRGTSPELNKKLSDAGKSMEQVLVPLQWSSSARPLVAKVRSNTGGVYVVDSFVSVNTKTIQSPEPLQSTATYSTTIDSNNNWQITDVGGIRDALESR</sequence>
<dbReference type="Proteomes" id="UP000198286">
    <property type="component" value="Chromosome"/>
</dbReference>
<reference evidence="3 5" key="1">
    <citation type="journal article" date="2017" name="Lancet Infect. Dis.">
        <title>Global outbreak of severe Mycobacterium chimaera disease after cardiac surgery: a molecular epidemiological study.</title>
        <authorList>
            <person name="van Ingen J."/>
            <person name="Kohl T."/>
            <person name="Kranzer K."/>
            <person name="Hasse B."/>
            <person name="Keller P."/>
            <person name="Szafranska A."/>
            <person name="Hillemann D."/>
            <person name="Chand M."/>
            <person name="Schreiber P."/>
            <person name="Sommerstein R."/>
            <person name="Berger C."/>
            <person name="Genoni M."/>
            <person name="Ruegg C."/>
            <person name="Troillet N."/>
            <person name="Widmer A.F."/>
            <person name="Becker S.L."/>
            <person name="Herrmann M."/>
            <person name="Eckmanns T."/>
            <person name="Haller S."/>
            <person name="Hoeller C."/>
            <person name="Debast S.B."/>
            <person name="Wolfhagen M.J."/>
            <person name="Hopman J."/>
            <person name="Kluytmans J."/>
            <person name="Langelaar M."/>
            <person name="Notermans D.W."/>
            <person name="ten Oever J."/>
            <person name="van den Barselaar P."/>
            <person name="Vonk A.B.A."/>
            <person name="Vos M.C."/>
            <person name="Ahmed N."/>
            <person name="Brown T."/>
            <person name="Crook D."/>
            <person name="Lamagni T."/>
            <person name="Phin N."/>
            <person name="Smith E.G."/>
            <person name="Zambon M."/>
            <person name="Serr A."/>
            <person name="Goetting T."/>
            <person name="Ebner W."/>
            <person name="Thuermer A."/>
            <person name="Utpatel C."/>
            <person name="Sproer C."/>
            <person name="Bunk B."/>
            <person name="Nubel U."/>
            <person name="Bloemberg G."/>
            <person name="Bottger E."/>
            <person name="Niemann S."/>
            <person name="Wagner D."/>
            <person name="Sax H."/>
        </authorList>
    </citation>
    <scope>NUCLEOTIDE SEQUENCE [LARGE SCALE GENOMIC DNA]</scope>
    <source>
        <strain evidence="3 5">ZUERICH-2</strain>
    </source>
</reference>
<proteinExistence type="predicted"/>
<dbReference type="EMBL" id="CP015267">
    <property type="protein sequence ID" value="ASL17540.1"/>
    <property type="molecule type" value="Genomic_DNA"/>
</dbReference>
<dbReference type="EMBL" id="JASZZX010000038">
    <property type="protein sequence ID" value="MDM3929475.1"/>
    <property type="molecule type" value="Genomic_DNA"/>
</dbReference>
<gene>
    <name evidence="3" type="ORF">MYCOZU2_05184</name>
    <name evidence="4" type="ORF">QRB35_26215</name>
</gene>
<reference evidence="4" key="4">
    <citation type="submission" date="2023-06" db="EMBL/GenBank/DDBJ databases">
        <authorList>
            <person name="Spilker T."/>
        </authorList>
    </citation>
    <scope>NUCLEOTIDE SEQUENCE</scope>
    <source>
        <strain evidence="4">FLAC1071</strain>
    </source>
</reference>
<name>A0A7U5MPW6_MYCIT</name>
<evidence type="ECO:0000313" key="3">
    <source>
        <dbReference type="EMBL" id="ASL17540.1"/>
    </source>
</evidence>
<keyword evidence="2" id="KW-0812">Transmembrane</keyword>
<keyword evidence="2" id="KW-1133">Transmembrane helix</keyword>
<evidence type="ECO:0000313" key="6">
    <source>
        <dbReference type="Proteomes" id="UP001529272"/>
    </source>
</evidence>